<dbReference type="InterPro" id="IPR050238">
    <property type="entry name" value="DNA_Rep/Repair_Clamp_Loader"/>
</dbReference>
<dbReference type="SUPFAM" id="SSF52540">
    <property type="entry name" value="P-loop containing nucleoside triphosphate hydrolases"/>
    <property type="match status" value="1"/>
</dbReference>
<reference evidence="2" key="1">
    <citation type="submission" date="2020-08" db="EMBL/GenBank/DDBJ databases">
        <title>Whole genome shotgun sequence of Actinocatenispora sera NBRC 101916.</title>
        <authorList>
            <person name="Komaki H."/>
            <person name="Tamura T."/>
        </authorList>
    </citation>
    <scope>NUCLEOTIDE SEQUENCE</scope>
    <source>
        <strain evidence="2">NBRC 101916</strain>
    </source>
</reference>
<dbReference type="Gene3D" id="3.40.50.300">
    <property type="entry name" value="P-loop containing nucleotide triphosphate hydrolases"/>
    <property type="match status" value="1"/>
</dbReference>
<name>A0A810KWC0_9ACTN</name>
<evidence type="ECO:0000256" key="1">
    <source>
        <dbReference type="SAM" id="MobiDB-lite"/>
    </source>
</evidence>
<feature type="region of interest" description="Disordered" evidence="1">
    <location>
        <begin position="272"/>
        <end position="306"/>
    </location>
</feature>
<dbReference type="GO" id="GO:0003887">
    <property type="term" value="F:DNA-directed DNA polymerase activity"/>
    <property type="evidence" value="ECO:0007669"/>
    <property type="project" value="InterPro"/>
</dbReference>
<dbReference type="OrthoDB" id="9809531at2"/>
<dbReference type="AlphaFoldDB" id="A0A810KWC0"/>
<dbReference type="GO" id="GO:0008408">
    <property type="term" value="F:3'-5' exonuclease activity"/>
    <property type="evidence" value="ECO:0007669"/>
    <property type="project" value="InterPro"/>
</dbReference>
<dbReference type="RefSeq" id="WP_030446851.1">
    <property type="nucleotide sequence ID" value="NZ_AP023354.1"/>
</dbReference>
<dbReference type="GO" id="GO:0006261">
    <property type="term" value="P:DNA-templated DNA replication"/>
    <property type="evidence" value="ECO:0007669"/>
    <property type="project" value="TreeGrafter"/>
</dbReference>
<protein>
    <submittedName>
        <fullName evidence="2">DNA polymerase III subunit delta</fullName>
    </submittedName>
</protein>
<dbReference type="NCBIfam" id="NF005926">
    <property type="entry name" value="PRK07940.1"/>
    <property type="match status" value="1"/>
</dbReference>
<dbReference type="InterPro" id="IPR004622">
    <property type="entry name" value="DNA_pol_HolB"/>
</dbReference>
<dbReference type="PANTHER" id="PTHR11669">
    <property type="entry name" value="REPLICATION FACTOR C / DNA POLYMERASE III GAMMA-TAU SUBUNIT"/>
    <property type="match status" value="1"/>
</dbReference>
<organism evidence="2 3">
    <name type="scientific">Actinocatenispora sera</name>
    <dbReference type="NCBI Taxonomy" id="390989"/>
    <lineage>
        <taxon>Bacteria</taxon>
        <taxon>Bacillati</taxon>
        <taxon>Actinomycetota</taxon>
        <taxon>Actinomycetes</taxon>
        <taxon>Micromonosporales</taxon>
        <taxon>Micromonosporaceae</taxon>
        <taxon>Actinocatenispora</taxon>
    </lineage>
</organism>
<dbReference type="Proteomes" id="UP000680750">
    <property type="component" value="Chromosome"/>
</dbReference>
<dbReference type="PANTHER" id="PTHR11669:SF8">
    <property type="entry name" value="DNA POLYMERASE III SUBUNIT DELTA"/>
    <property type="match status" value="1"/>
</dbReference>
<dbReference type="InterPro" id="IPR027417">
    <property type="entry name" value="P-loop_NTPase"/>
</dbReference>
<dbReference type="KEGG" id="aser:Asera_04860"/>
<dbReference type="NCBIfam" id="TIGR00678">
    <property type="entry name" value="holB"/>
    <property type="match status" value="1"/>
</dbReference>
<gene>
    <name evidence="2" type="primary">holB</name>
    <name evidence="2" type="ORF">Asera_04860</name>
</gene>
<sequence length="391" mass="40569">MADVFDSVVGQPEAVAVLRRAASVGRPGGAPAHAMTHAWLFTGPPGSGRSGAARAFAAALQCEQGGCGECRSCHTVLAGTHADVRFVVPDGLTIGVDAMRALVLRAQGAPSSGRWQILVIADADRLTEAASNALLKAIEEPPARTVFLLCTPSTHPDDISVTIRSRCRVVALRTPAVAAVAAVLAADGGTDPATAAWAAAAAQGHIGRARKLATDEIARATRQAVLAIPRKLTSLAACFDAAGELVTATERESADEYSELSAKERDELATALGAGGTGRGSAGAARGSAGQLKELEKRQKTRATRAQRDALDRALTDLAGFYRDVLVTRLAAPVPMVHADATELTAAAAQRWAPAATLRRLTAVLECRDAIAANVKPKIAVESMMLTLWRG</sequence>
<accession>A0A810KWC0</accession>
<evidence type="ECO:0000313" key="2">
    <source>
        <dbReference type="EMBL" id="BCJ26378.1"/>
    </source>
</evidence>
<keyword evidence="3" id="KW-1185">Reference proteome</keyword>
<dbReference type="EMBL" id="AP023354">
    <property type="protein sequence ID" value="BCJ26378.1"/>
    <property type="molecule type" value="Genomic_DNA"/>
</dbReference>
<proteinExistence type="predicted"/>
<evidence type="ECO:0000313" key="3">
    <source>
        <dbReference type="Proteomes" id="UP000680750"/>
    </source>
</evidence>
<dbReference type="Pfam" id="PF13177">
    <property type="entry name" value="DNA_pol3_delta2"/>
    <property type="match status" value="1"/>
</dbReference>